<dbReference type="EMBL" id="NTFS01000278">
    <property type="protein sequence ID" value="PAX52141.1"/>
    <property type="molecule type" value="Genomic_DNA"/>
</dbReference>
<dbReference type="AlphaFoldDB" id="A0A2A2TEL7"/>
<evidence type="ECO:0000313" key="2">
    <source>
        <dbReference type="Proteomes" id="UP000218238"/>
    </source>
</evidence>
<keyword evidence="2" id="KW-1185">Reference proteome</keyword>
<dbReference type="Proteomes" id="UP000218238">
    <property type="component" value="Unassembled WGS sequence"/>
</dbReference>
<dbReference type="Gene3D" id="2.60.120.380">
    <property type="match status" value="1"/>
</dbReference>
<organism evidence="1 2">
    <name type="scientific">Brunnivagina elsteri CCALA 953</name>
    <dbReference type="NCBI Taxonomy" id="987040"/>
    <lineage>
        <taxon>Bacteria</taxon>
        <taxon>Bacillati</taxon>
        <taxon>Cyanobacteriota</taxon>
        <taxon>Cyanophyceae</taxon>
        <taxon>Nostocales</taxon>
        <taxon>Calotrichaceae</taxon>
        <taxon>Brunnivagina</taxon>
    </lineage>
</organism>
<gene>
    <name evidence="1" type="ORF">CK510_20925</name>
</gene>
<name>A0A2A2TEL7_9CYAN</name>
<accession>A0A2A2TEL7</accession>
<protein>
    <recommendedName>
        <fullName evidence="3">Peptidase S1</fullName>
    </recommendedName>
</protein>
<reference evidence="1 2" key="1">
    <citation type="submission" date="2017-08" db="EMBL/GenBank/DDBJ databases">
        <title>Draft genome sequence of filamentous cyanobacterium Calothrix elsteri CCALA 953.</title>
        <authorList>
            <person name="Gagunashvili A.N."/>
            <person name="Elster J."/>
            <person name="Andresson O.S."/>
        </authorList>
    </citation>
    <scope>NUCLEOTIDE SEQUENCE [LARGE SCALE GENOMIC DNA]</scope>
    <source>
        <strain evidence="1 2">CCALA 953</strain>
    </source>
</reference>
<comment type="caution">
    <text evidence="1">The sequence shown here is derived from an EMBL/GenBank/DDBJ whole genome shotgun (WGS) entry which is preliminary data.</text>
</comment>
<dbReference type="OrthoDB" id="512115at2"/>
<proteinExistence type="predicted"/>
<evidence type="ECO:0008006" key="3">
    <source>
        <dbReference type="Google" id="ProtNLM"/>
    </source>
</evidence>
<evidence type="ECO:0000313" key="1">
    <source>
        <dbReference type="EMBL" id="PAX52141.1"/>
    </source>
</evidence>
<sequence>MQVRNSWLQGGWLLSIITIFVSTSVLADTANFGTISLSPGSDILRSSISGYTGGSYSLSAIANRDTNNKACFGFADPNPDYIVVLEKDFSNLKLLVNSGGNDTTMLIKAPDNTIYCGDDTGKNKDASIDFKKLKAGNYKVWVGTFNSNVKQNYTLTVQQ</sequence>